<name>A0A6C0J6N1_9ZZZZ</name>
<dbReference type="EMBL" id="MN740306">
    <property type="protein sequence ID" value="QHT99283.1"/>
    <property type="molecule type" value="Genomic_DNA"/>
</dbReference>
<sequence>MSDILSLVCQTARFSTECYSQLQSLNYIRENFTDHYYTYEVSLINLENAFKKLTEVFEEDNGRKRHTELFKHKILSASIINTISIEFTPTHDFIIELGKIFNNNYSNLTCKNKIYYIAKQFIQTPTRLKAKLEKNIKKITKILSQVIELNKHIFGTANRIEHPILRKTWMLVGENQINDSAIPVNLFQENLFVLLKYELLFDIKTKENEINMIENNIEINSNNITDEEFITKREAIFKIESDIYKLNTKLSNLHINWRERIETVINNIDDASTTTKDGFLSVAELNQIPEELFHYNTAEEFINEYVSIIKNTNVKKTEKKKNRKLKYYKKKKVINDIKMRKGSIQKKGSLMRSFISMIHNKNTVVPLLNQKEDDIISQDSTDSLDYELENNDELIGLASFKNVFEKINEIIIVKDNFTIIAESQKCNIDFKHKERLPNGKGYGNDFPAKLVCEYIIPLKTDENNEKLKEHYDEYEIDSITFECKAFDQGWGGTNHSHVRYQINDSNCITAFFINNNQETNEKNKYSFTINNIQYEDKISIWLLCPTWAGWEAHIQNIVPIIKYKTV</sequence>
<organism evidence="1">
    <name type="scientific">viral metagenome</name>
    <dbReference type="NCBI Taxonomy" id="1070528"/>
    <lineage>
        <taxon>unclassified sequences</taxon>
        <taxon>metagenomes</taxon>
        <taxon>organismal metagenomes</taxon>
    </lineage>
</organism>
<accession>A0A6C0J6N1</accession>
<dbReference type="AlphaFoldDB" id="A0A6C0J6N1"/>
<evidence type="ECO:0000313" key="1">
    <source>
        <dbReference type="EMBL" id="QHT99283.1"/>
    </source>
</evidence>
<reference evidence="1" key="1">
    <citation type="journal article" date="2020" name="Nature">
        <title>Giant virus diversity and host interactions through global metagenomics.</title>
        <authorList>
            <person name="Schulz F."/>
            <person name="Roux S."/>
            <person name="Paez-Espino D."/>
            <person name="Jungbluth S."/>
            <person name="Walsh D.A."/>
            <person name="Denef V.J."/>
            <person name="McMahon K.D."/>
            <person name="Konstantinidis K.T."/>
            <person name="Eloe-Fadrosh E.A."/>
            <person name="Kyrpides N.C."/>
            <person name="Woyke T."/>
        </authorList>
    </citation>
    <scope>NUCLEOTIDE SEQUENCE</scope>
    <source>
        <strain evidence="1">GVMAG-M-3300025699-48</strain>
    </source>
</reference>
<proteinExistence type="predicted"/>
<protein>
    <submittedName>
        <fullName evidence="1">Uncharacterized protein</fullName>
    </submittedName>
</protein>